<dbReference type="PANTHER" id="PTHR12128:SF66">
    <property type="entry name" value="4-HYDROXY-2-OXOGLUTARATE ALDOLASE, MITOCHONDRIAL"/>
    <property type="match status" value="1"/>
</dbReference>
<evidence type="ECO:0000313" key="17">
    <source>
        <dbReference type="Proteomes" id="UP000195024"/>
    </source>
</evidence>
<dbReference type="GO" id="GO:0008840">
    <property type="term" value="F:4-hydroxy-tetrahydrodipicolinate synthase activity"/>
    <property type="evidence" value="ECO:0007669"/>
    <property type="project" value="UniProtKB-UniRule"/>
</dbReference>
<keyword evidence="7 12" id="KW-0220">Diaminopimelate biosynthesis</keyword>
<dbReference type="GO" id="GO:0009089">
    <property type="term" value="P:lysine biosynthetic process via diaminopimelate"/>
    <property type="evidence" value="ECO:0007669"/>
    <property type="project" value="UniProtKB-UniRule"/>
</dbReference>
<evidence type="ECO:0000256" key="3">
    <source>
        <dbReference type="ARBA" id="ARBA00007592"/>
    </source>
</evidence>
<name>A0A1I4Q5Y2_ENTMU</name>
<evidence type="ECO:0000313" key="16">
    <source>
        <dbReference type="EMBL" id="OTP26305.1"/>
    </source>
</evidence>
<keyword evidence="9 12" id="KW-0456">Lyase</keyword>
<comment type="subcellular location">
    <subcellularLocation>
        <location evidence="12">Cytoplasm</location>
    </subcellularLocation>
</comment>
<feature type="site" description="Part of a proton relay during catalysis" evidence="12">
    <location>
        <position position="44"/>
    </location>
</feature>
<comment type="caution">
    <text evidence="12">Was originally thought to be a dihydrodipicolinate synthase (DHDPS), catalyzing the condensation of (S)-aspartate-beta-semialdehyde [(S)-ASA] and pyruvate to dihydrodipicolinate (DHDP). However, it was shown in E.coli that the product of the enzymatic reaction is not dihydrodipicolinate but in fact (4S)-4-hydroxy-2,3,4,5-tetrahydro-(2S)-dipicolinic acid (HTPA), and that the consecutive dehydration reaction leading to DHDP is not spontaneous but catalyzed by DapB.</text>
</comment>
<comment type="caution">
    <text evidence="16">The sequence shown here is derived from an EMBL/GenBank/DDBJ whole genome shotgun (WGS) entry which is preliminary data.</text>
</comment>
<feature type="active site" description="Schiff-base intermediate with substrate" evidence="12 14">
    <location>
        <position position="161"/>
    </location>
</feature>
<proteinExistence type="inferred from homology"/>
<dbReference type="PRINTS" id="PR00146">
    <property type="entry name" value="DHPICSNTHASE"/>
</dbReference>
<dbReference type="InterPro" id="IPR013785">
    <property type="entry name" value="Aldolase_TIM"/>
</dbReference>
<protein>
    <recommendedName>
        <fullName evidence="4 12">4-hydroxy-tetrahydrodipicolinate synthase</fullName>
        <shortName evidence="12">HTPA synthase</shortName>
        <ecNumber evidence="4 12">4.3.3.7</ecNumber>
    </recommendedName>
</protein>
<dbReference type="GO" id="GO:0005829">
    <property type="term" value="C:cytosol"/>
    <property type="evidence" value="ECO:0007669"/>
    <property type="project" value="TreeGrafter"/>
</dbReference>
<dbReference type="PIRSF" id="PIRSF001365">
    <property type="entry name" value="DHDPS"/>
    <property type="match status" value="1"/>
</dbReference>
<evidence type="ECO:0000256" key="14">
    <source>
        <dbReference type="PIRSR" id="PIRSR001365-1"/>
    </source>
</evidence>
<feature type="binding site" evidence="12 15">
    <location>
        <position position="45"/>
    </location>
    <ligand>
        <name>pyruvate</name>
        <dbReference type="ChEBI" id="CHEBI:15361"/>
    </ligand>
</feature>
<dbReference type="HAMAP" id="MF_00418">
    <property type="entry name" value="DapA"/>
    <property type="match status" value="1"/>
</dbReference>
<comment type="subunit">
    <text evidence="12">Homotetramer; dimer of dimers.</text>
</comment>
<dbReference type="PROSITE" id="PS00666">
    <property type="entry name" value="DHDPS_2"/>
    <property type="match status" value="1"/>
</dbReference>
<dbReference type="NCBIfam" id="TIGR00674">
    <property type="entry name" value="dapA"/>
    <property type="match status" value="1"/>
</dbReference>
<evidence type="ECO:0000256" key="6">
    <source>
        <dbReference type="ARBA" id="ARBA00022605"/>
    </source>
</evidence>
<keyword evidence="6 12" id="KW-0028">Amino-acid biosynthesis</keyword>
<evidence type="ECO:0000256" key="1">
    <source>
        <dbReference type="ARBA" id="ARBA00003294"/>
    </source>
</evidence>
<evidence type="ECO:0000256" key="7">
    <source>
        <dbReference type="ARBA" id="ARBA00022915"/>
    </source>
</evidence>
<dbReference type="EC" id="4.3.3.7" evidence="4 12"/>
<dbReference type="SMART" id="SM01130">
    <property type="entry name" value="DHDPS"/>
    <property type="match status" value="1"/>
</dbReference>
<evidence type="ECO:0000256" key="13">
    <source>
        <dbReference type="PIRNR" id="PIRNR001365"/>
    </source>
</evidence>
<feature type="binding site" evidence="12 15">
    <location>
        <position position="203"/>
    </location>
    <ligand>
        <name>pyruvate</name>
        <dbReference type="ChEBI" id="CHEBI:15361"/>
    </ligand>
</feature>
<dbReference type="SUPFAM" id="SSF51569">
    <property type="entry name" value="Aldolase"/>
    <property type="match status" value="1"/>
</dbReference>
<dbReference type="InterPro" id="IPR002220">
    <property type="entry name" value="DapA-like"/>
</dbReference>
<reference evidence="16 17" key="1">
    <citation type="submission" date="2017-05" db="EMBL/GenBank/DDBJ databases">
        <title>The Genome Sequence of Enterococcus mundtii 6B1_DIV0119.</title>
        <authorList>
            <consortium name="The Broad Institute Genomics Platform"/>
            <consortium name="The Broad Institute Genomic Center for Infectious Diseases"/>
            <person name="Earl A."/>
            <person name="Manson A."/>
            <person name="Schwartman J."/>
            <person name="Gilmore M."/>
            <person name="Abouelleil A."/>
            <person name="Cao P."/>
            <person name="Chapman S."/>
            <person name="Cusick C."/>
            <person name="Shea T."/>
            <person name="Young S."/>
            <person name="Neafsey D."/>
            <person name="Nusbaum C."/>
            <person name="Birren B."/>
        </authorList>
    </citation>
    <scope>NUCLEOTIDE SEQUENCE [LARGE SCALE GENOMIC DNA]</scope>
    <source>
        <strain evidence="16 17">6B1_DIV0119</strain>
    </source>
</reference>
<organism evidence="16 17">
    <name type="scientific">Enterococcus mundtii</name>
    <dbReference type="NCBI Taxonomy" id="53346"/>
    <lineage>
        <taxon>Bacteria</taxon>
        <taxon>Bacillati</taxon>
        <taxon>Bacillota</taxon>
        <taxon>Bacilli</taxon>
        <taxon>Lactobacillales</taxon>
        <taxon>Enterococcaceae</taxon>
        <taxon>Enterococcus</taxon>
    </lineage>
</organism>
<evidence type="ECO:0000256" key="12">
    <source>
        <dbReference type="HAMAP-Rule" id="MF_00418"/>
    </source>
</evidence>
<evidence type="ECO:0000256" key="8">
    <source>
        <dbReference type="ARBA" id="ARBA00023154"/>
    </source>
</evidence>
<evidence type="ECO:0000256" key="9">
    <source>
        <dbReference type="ARBA" id="ARBA00023239"/>
    </source>
</evidence>
<gene>
    <name evidence="12" type="primary">dapA</name>
    <name evidence="16" type="ORF">A5802_000016</name>
</gene>
<dbReference type="Proteomes" id="UP000195024">
    <property type="component" value="Unassembled WGS sequence"/>
</dbReference>
<dbReference type="PROSITE" id="PS00665">
    <property type="entry name" value="DHDPS_1"/>
    <property type="match status" value="1"/>
</dbReference>
<dbReference type="AlphaFoldDB" id="A0A1I4Q5Y2"/>
<dbReference type="InterPro" id="IPR005263">
    <property type="entry name" value="DapA"/>
</dbReference>
<dbReference type="InterPro" id="IPR020625">
    <property type="entry name" value="Schiff_base-form_aldolases_AS"/>
</dbReference>
<comment type="function">
    <text evidence="1 12">Catalyzes the condensation of (S)-aspartate-beta-semialdehyde [(S)-ASA] and pyruvate to 4-hydroxy-tetrahydrodipicolinate (HTPA).</text>
</comment>
<evidence type="ECO:0000256" key="2">
    <source>
        <dbReference type="ARBA" id="ARBA00005120"/>
    </source>
</evidence>
<dbReference type="CDD" id="cd00950">
    <property type="entry name" value="DHDPS"/>
    <property type="match status" value="1"/>
</dbReference>
<sequence length="293" mass="31288">MIKGSIVALVTPMTETGAVDYLGLEQLIAFHLKEQTDGLLVLGTTGESPTLSEEEEEEIVRFTVEKANGRIPVIAGAGSNATAKTIKKVQRFAELGADQLLVITPYYNKTSDAGLLAHFKAIADASSLPIILYNVPSRTGMTISLPVLTELAKHPRIIGIKEASGDMSYTMEVAQLIDESFALYSGNDDLILPILSIGGIGVISVWANIQPKVVHGLVHDYLDGNSHSAKEKQLTHLALINALFSETNPIPVKAAMNHLGLPAGPLRLPLIELGEEKKQQLIALLAENGGASI</sequence>
<accession>A0A1I4Q5Y2</accession>
<evidence type="ECO:0000256" key="11">
    <source>
        <dbReference type="ARBA" id="ARBA00047836"/>
    </source>
</evidence>
<keyword evidence="10 12" id="KW-0704">Schiff base</keyword>
<evidence type="ECO:0000256" key="10">
    <source>
        <dbReference type="ARBA" id="ARBA00023270"/>
    </source>
</evidence>
<comment type="similarity">
    <text evidence="3 12 13">Belongs to the DapA family.</text>
</comment>
<dbReference type="RefSeq" id="WP_074801737.1">
    <property type="nucleotide sequence ID" value="NZ_FOUC01000022.1"/>
</dbReference>
<dbReference type="UniPathway" id="UPA00034">
    <property type="reaction ID" value="UER00017"/>
</dbReference>
<feature type="site" description="Part of a proton relay during catalysis" evidence="12">
    <location>
        <position position="107"/>
    </location>
</feature>
<keyword evidence="5 12" id="KW-0963">Cytoplasm</keyword>
<evidence type="ECO:0000256" key="15">
    <source>
        <dbReference type="PIRSR" id="PIRSR001365-2"/>
    </source>
</evidence>
<comment type="pathway">
    <text evidence="2 12">Amino-acid biosynthesis; L-lysine biosynthesis via DAP pathway; (S)-tetrahydrodipicolinate from L-aspartate: step 3/4.</text>
</comment>
<keyword evidence="8 12" id="KW-0457">Lysine biosynthesis</keyword>
<dbReference type="Gene3D" id="3.20.20.70">
    <property type="entry name" value="Aldolase class I"/>
    <property type="match status" value="1"/>
</dbReference>
<dbReference type="PANTHER" id="PTHR12128">
    <property type="entry name" value="DIHYDRODIPICOLINATE SYNTHASE"/>
    <property type="match status" value="1"/>
</dbReference>
<dbReference type="InterPro" id="IPR020624">
    <property type="entry name" value="Schiff_base-form_aldolases_CS"/>
</dbReference>
<comment type="catalytic activity">
    <reaction evidence="11 12">
        <text>L-aspartate 4-semialdehyde + pyruvate = (2S,4S)-4-hydroxy-2,3,4,5-tetrahydrodipicolinate + H2O + H(+)</text>
        <dbReference type="Rhea" id="RHEA:34171"/>
        <dbReference type="ChEBI" id="CHEBI:15361"/>
        <dbReference type="ChEBI" id="CHEBI:15377"/>
        <dbReference type="ChEBI" id="CHEBI:15378"/>
        <dbReference type="ChEBI" id="CHEBI:67139"/>
        <dbReference type="ChEBI" id="CHEBI:537519"/>
        <dbReference type="EC" id="4.3.3.7"/>
    </reaction>
</comment>
<dbReference type="Pfam" id="PF00701">
    <property type="entry name" value="DHDPS"/>
    <property type="match status" value="1"/>
</dbReference>
<evidence type="ECO:0000256" key="4">
    <source>
        <dbReference type="ARBA" id="ARBA00012086"/>
    </source>
</evidence>
<evidence type="ECO:0000256" key="5">
    <source>
        <dbReference type="ARBA" id="ARBA00022490"/>
    </source>
</evidence>
<feature type="active site" description="Proton donor/acceptor" evidence="12 14">
    <location>
        <position position="133"/>
    </location>
</feature>
<dbReference type="EMBL" id="NGMS01000001">
    <property type="protein sequence ID" value="OTP26305.1"/>
    <property type="molecule type" value="Genomic_DNA"/>
</dbReference>
<dbReference type="GO" id="GO:0019877">
    <property type="term" value="P:diaminopimelate biosynthetic process"/>
    <property type="evidence" value="ECO:0007669"/>
    <property type="project" value="UniProtKB-UniRule"/>
</dbReference>